<organism evidence="6 7">
    <name type="scientific">Oceanobacillus jeddahense</name>
    <dbReference type="NCBI Taxonomy" id="1462527"/>
    <lineage>
        <taxon>Bacteria</taxon>
        <taxon>Bacillati</taxon>
        <taxon>Bacillota</taxon>
        <taxon>Bacilli</taxon>
        <taxon>Bacillales</taxon>
        <taxon>Bacillaceae</taxon>
        <taxon>Oceanobacillus</taxon>
    </lineage>
</organism>
<dbReference type="SUPFAM" id="SSF53850">
    <property type="entry name" value="Periplasmic binding protein-like II"/>
    <property type="match status" value="1"/>
</dbReference>
<dbReference type="Pfam" id="PF03466">
    <property type="entry name" value="LysR_substrate"/>
    <property type="match status" value="1"/>
</dbReference>
<dbReference type="SUPFAM" id="SSF46785">
    <property type="entry name" value="Winged helix' DNA-binding domain"/>
    <property type="match status" value="1"/>
</dbReference>
<dbReference type="Gene3D" id="3.40.190.290">
    <property type="match status" value="1"/>
</dbReference>
<dbReference type="InterPro" id="IPR036390">
    <property type="entry name" value="WH_DNA-bd_sf"/>
</dbReference>
<keyword evidence="4" id="KW-0804">Transcription</keyword>
<evidence type="ECO:0000256" key="3">
    <source>
        <dbReference type="ARBA" id="ARBA00023125"/>
    </source>
</evidence>
<dbReference type="EMBL" id="CP101914">
    <property type="protein sequence ID" value="UUI04351.1"/>
    <property type="molecule type" value="Genomic_DNA"/>
</dbReference>
<evidence type="ECO:0000256" key="4">
    <source>
        <dbReference type="ARBA" id="ARBA00023163"/>
    </source>
</evidence>
<dbReference type="CDD" id="cd05466">
    <property type="entry name" value="PBP2_LTTR_substrate"/>
    <property type="match status" value="1"/>
</dbReference>
<keyword evidence="7" id="KW-1185">Reference proteome</keyword>
<protein>
    <submittedName>
        <fullName evidence="6">LysR family transcriptional regulator</fullName>
    </submittedName>
</protein>
<keyword evidence="2" id="KW-0805">Transcription regulation</keyword>
<name>A0ABY5JWA1_9BACI</name>
<dbReference type="Pfam" id="PF00126">
    <property type="entry name" value="HTH_1"/>
    <property type="match status" value="1"/>
</dbReference>
<keyword evidence="3" id="KW-0238">DNA-binding</keyword>
<dbReference type="PRINTS" id="PR00039">
    <property type="entry name" value="HTHLYSR"/>
</dbReference>
<gene>
    <name evidence="6" type="ORF">NP439_06775</name>
</gene>
<accession>A0ABY5JWA1</accession>
<dbReference type="InterPro" id="IPR000847">
    <property type="entry name" value="LysR_HTH_N"/>
</dbReference>
<dbReference type="InterPro" id="IPR050950">
    <property type="entry name" value="HTH-type_LysR_regulators"/>
</dbReference>
<dbReference type="RefSeq" id="WP_256709266.1">
    <property type="nucleotide sequence ID" value="NZ_CP101914.1"/>
</dbReference>
<reference evidence="6" key="1">
    <citation type="submission" date="2022-07" db="EMBL/GenBank/DDBJ databases">
        <title>FELIX.</title>
        <authorList>
            <person name="Wan K.H."/>
            <person name="Park S."/>
            <person name="Lawrence Q."/>
            <person name="Eichenberger J.P."/>
            <person name="Booth B.W."/>
            <person name="Piaggio A.J."/>
            <person name="Chandler J.C."/>
            <person name="Franklin A.B."/>
            <person name="Celniker S.E."/>
        </authorList>
    </citation>
    <scope>NUCLEOTIDE SEQUENCE</scope>
    <source>
        <strain evidence="6">QA-1986 374</strain>
    </source>
</reference>
<sequence length="294" mass="33951">MELRVLRYFLVIAEEESISKASEVLHITQPTLSRQIKELEEELGAELFIREKRNMTLTKAGQYLKDRAQEILSLSDKTTQEFMNQRKQLFSGHISIGCVEADNSDTLSMILEEFIADYPEVTFSIFSGTGEDIVDKLDRGLLDVGVLIKPISTEKYDYVSFPKKETWGVLVEKSSFLARKWTLEPKDLIEVPLLSPVRKEVQEMFSKWMNKDINELNIRGDYNLIFNVFSLVENKIASALAIEGAIIPRQDERFRFIPLNPPLQTQCVFAWRKNVVFSPVVQEFIKRMNDAFKV</sequence>
<dbReference type="Proteomes" id="UP001059773">
    <property type="component" value="Chromosome"/>
</dbReference>
<evidence type="ECO:0000313" key="7">
    <source>
        <dbReference type="Proteomes" id="UP001059773"/>
    </source>
</evidence>
<evidence type="ECO:0000256" key="1">
    <source>
        <dbReference type="ARBA" id="ARBA00009437"/>
    </source>
</evidence>
<dbReference type="PROSITE" id="PS50931">
    <property type="entry name" value="HTH_LYSR"/>
    <property type="match status" value="1"/>
</dbReference>
<dbReference type="InterPro" id="IPR036388">
    <property type="entry name" value="WH-like_DNA-bd_sf"/>
</dbReference>
<dbReference type="PANTHER" id="PTHR30419">
    <property type="entry name" value="HTH-TYPE TRANSCRIPTIONAL REGULATOR YBHD"/>
    <property type="match status" value="1"/>
</dbReference>
<evidence type="ECO:0000256" key="2">
    <source>
        <dbReference type="ARBA" id="ARBA00023015"/>
    </source>
</evidence>
<dbReference type="PANTHER" id="PTHR30419:SF8">
    <property type="entry name" value="NITROGEN ASSIMILATION TRANSCRIPTIONAL ACTIVATOR-RELATED"/>
    <property type="match status" value="1"/>
</dbReference>
<comment type="similarity">
    <text evidence="1">Belongs to the LysR transcriptional regulatory family.</text>
</comment>
<evidence type="ECO:0000313" key="6">
    <source>
        <dbReference type="EMBL" id="UUI04351.1"/>
    </source>
</evidence>
<proteinExistence type="inferred from homology"/>
<dbReference type="InterPro" id="IPR005119">
    <property type="entry name" value="LysR_subst-bd"/>
</dbReference>
<feature type="domain" description="HTH lysR-type" evidence="5">
    <location>
        <begin position="1"/>
        <end position="58"/>
    </location>
</feature>
<dbReference type="Gene3D" id="1.10.10.10">
    <property type="entry name" value="Winged helix-like DNA-binding domain superfamily/Winged helix DNA-binding domain"/>
    <property type="match status" value="1"/>
</dbReference>
<evidence type="ECO:0000259" key="5">
    <source>
        <dbReference type="PROSITE" id="PS50931"/>
    </source>
</evidence>